<organism evidence="4">
    <name type="scientific">Callorhinchus milii</name>
    <name type="common">Ghost shark</name>
    <dbReference type="NCBI Taxonomy" id="7868"/>
    <lineage>
        <taxon>Eukaryota</taxon>
        <taxon>Metazoa</taxon>
        <taxon>Chordata</taxon>
        <taxon>Craniata</taxon>
        <taxon>Vertebrata</taxon>
        <taxon>Chondrichthyes</taxon>
        <taxon>Holocephali</taxon>
        <taxon>Chimaeriformes</taxon>
        <taxon>Callorhinchidae</taxon>
        <taxon>Callorhinchus</taxon>
    </lineage>
</organism>
<feature type="compositionally biased region" description="Basic and acidic residues" evidence="3">
    <location>
        <begin position="343"/>
        <end position="352"/>
    </location>
</feature>
<dbReference type="PANTHER" id="PTHR13068:SF203">
    <property type="entry name" value="TRANSCRIPTION TERMINATION FACTOR 4, MITOCHONDRIAL"/>
    <property type="match status" value="1"/>
</dbReference>
<dbReference type="Proteomes" id="UP000314986">
    <property type="component" value="Unassembled WGS sequence"/>
</dbReference>
<evidence type="ECO:0000313" key="6">
    <source>
        <dbReference type="Proteomes" id="UP000314986"/>
    </source>
</evidence>
<dbReference type="OrthoDB" id="9991972at2759"/>
<dbReference type="KEGG" id="cmk:103191182"/>
<dbReference type="InterPro" id="IPR038538">
    <property type="entry name" value="MTERF_sf"/>
</dbReference>
<reference evidence="6" key="2">
    <citation type="journal article" date="2007" name="PLoS Biol.">
        <title>Survey sequencing and comparative analysis of the elephant shark (Callorhinchus milii) genome.</title>
        <authorList>
            <person name="Venkatesh B."/>
            <person name="Kirkness E.F."/>
            <person name="Loh Y.H."/>
            <person name="Halpern A.L."/>
            <person name="Lee A.P."/>
            <person name="Johnson J."/>
            <person name="Dandona N."/>
            <person name="Viswanathan L.D."/>
            <person name="Tay A."/>
            <person name="Venter J.C."/>
            <person name="Strausberg R.L."/>
            <person name="Brenner S."/>
        </authorList>
    </citation>
    <scope>NUCLEOTIDE SEQUENCE [LARGE SCALE GENOMIC DNA]</scope>
</reference>
<reference evidence="5" key="4">
    <citation type="submission" date="2025-05" db="UniProtKB">
        <authorList>
            <consortium name="Ensembl"/>
        </authorList>
    </citation>
    <scope>IDENTIFICATION</scope>
</reference>
<comment type="similarity">
    <text evidence="1">Belongs to the mTERF family.</text>
</comment>
<dbReference type="OMA" id="HIKERHE"/>
<evidence type="ECO:0000256" key="3">
    <source>
        <dbReference type="SAM" id="MobiDB-lite"/>
    </source>
</evidence>
<keyword evidence="6" id="KW-1185">Reference proteome</keyword>
<dbReference type="PANTHER" id="PTHR13068">
    <property type="entry name" value="CGI-12 PROTEIN-RELATED"/>
    <property type="match status" value="1"/>
</dbReference>
<dbReference type="EMBL" id="JW871923">
    <property type="protein sequence ID" value="AFP04441.1"/>
    <property type="molecule type" value="mRNA"/>
</dbReference>
<dbReference type="SMART" id="SM00733">
    <property type="entry name" value="Mterf"/>
    <property type="match status" value="4"/>
</dbReference>
<dbReference type="GO" id="GO:0005739">
    <property type="term" value="C:mitochondrion"/>
    <property type="evidence" value="ECO:0007669"/>
    <property type="project" value="TreeGrafter"/>
</dbReference>
<dbReference type="GeneID" id="103191182"/>
<evidence type="ECO:0000313" key="5">
    <source>
        <dbReference type="Ensembl" id="ENSCMIP00000028844.1"/>
    </source>
</evidence>
<dbReference type="GO" id="GO:0061668">
    <property type="term" value="P:mitochondrial ribosome assembly"/>
    <property type="evidence" value="ECO:0007669"/>
    <property type="project" value="TreeGrafter"/>
</dbReference>
<gene>
    <name evidence="5" type="primary">mterf4</name>
</gene>
<dbReference type="GeneTree" id="ENSGT00460000041648"/>
<accession>V9KZZ5</accession>
<dbReference type="GO" id="GO:0003676">
    <property type="term" value="F:nucleic acid binding"/>
    <property type="evidence" value="ECO:0007669"/>
    <property type="project" value="InterPro"/>
</dbReference>
<dbReference type="AlphaFoldDB" id="V9KZZ5"/>
<keyword evidence="2" id="KW-0809">Transit peptide</keyword>
<proteinExistence type="evidence at transcript level"/>
<sequence>MSGRLREATLRIMQQHCLFRTKPPSAVNWRVSSAQEQHTSLCRRPRGSVSHAFCTDGPPARSTEMSQDSCSPLKGTRRETEFHFSKLEVLEDLQHFADTSFPKPGLDDSESESIIKSVLELGFSDAQVKELFTGLTVKSLQKMLPVLHVFGDLGLKPSTTLKILGKCPQLSSATESQLQSRIDNLRKNGLGEGSMQRVFAHYPQILTLSVKHLNNTVRFFKTKCLFTGQQVTEILRTSPNVLFEELGDLEYKFQYAYFRMGIKQAEIMKSVTFRTSLEELKQRHIFLERLGRYQTPDKKGQTQMLNPKLKEVLHISEDYFLAKVAMSTREEFAIFKKLLSREEPETKEREELNWEDSEESSEDEYSSDEDKR</sequence>
<dbReference type="Gene3D" id="1.25.70.10">
    <property type="entry name" value="Transcription termination factor 3, mitochondrial"/>
    <property type="match status" value="1"/>
</dbReference>
<evidence type="ECO:0000256" key="2">
    <source>
        <dbReference type="ARBA" id="ARBA00022946"/>
    </source>
</evidence>
<reference evidence="4 6" key="3">
    <citation type="journal article" date="2014" name="Nature">
        <title>Elephant shark genome provides unique insights into gnathostome evolution.</title>
        <authorList>
            <consortium name="International Elephant Shark Genome Sequencing Consortium"/>
            <person name="Venkatesh B."/>
            <person name="Lee A.P."/>
            <person name="Ravi V."/>
            <person name="Maurya A.K."/>
            <person name="Lian M.M."/>
            <person name="Swann J.B."/>
            <person name="Ohta Y."/>
            <person name="Flajnik M.F."/>
            <person name="Sutoh Y."/>
            <person name="Kasahara M."/>
            <person name="Hoon S."/>
            <person name="Gangu V."/>
            <person name="Roy S.W."/>
            <person name="Irimia M."/>
            <person name="Korzh V."/>
            <person name="Kondrychyn I."/>
            <person name="Lim Z.W."/>
            <person name="Tay B.H."/>
            <person name="Tohari S."/>
            <person name="Kong K.W."/>
            <person name="Ho S."/>
            <person name="Lorente-Galdos B."/>
            <person name="Quilez J."/>
            <person name="Marques-Bonet T."/>
            <person name="Raney B.J."/>
            <person name="Ingham P.W."/>
            <person name="Tay A."/>
            <person name="Hillier L.W."/>
            <person name="Minx P."/>
            <person name="Boehm T."/>
            <person name="Wilson R.K."/>
            <person name="Brenner S."/>
            <person name="Warren W.C."/>
        </authorList>
    </citation>
    <scope>NUCLEOTIDE SEQUENCE</scope>
    <source>
        <tissue evidence="4">Intestine</tissue>
    </source>
</reference>
<feature type="compositionally biased region" description="Acidic residues" evidence="3">
    <location>
        <begin position="353"/>
        <end position="372"/>
    </location>
</feature>
<evidence type="ECO:0000256" key="1">
    <source>
        <dbReference type="ARBA" id="ARBA00007692"/>
    </source>
</evidence>
<evidence type="ECO:0000313" key="4">
    <source>
        <dbReference type="EMBL" id="AFP04441.1"/>
    </source>
</evidence>
<protein>
    <submittedName>
        <fullName evidence="5">Mitochondrial transcription termination factor 4</fullName>
    </submittedName>
    <submittedName>
        <fullName evidence="4">mTERF domain-containing protein 2-like protein</fullName>
    </submittedName>
</protein>
<dbReference type="InterPro" id="IPR003690">
    <property type="entry name" value="MTERF"/>
</dbReference>
<name>V9KZZ5_CALMI</name>
<reference evidence="6" key="1">
    <citation type="journal article" date="2006" name="Science">
        <title>Ancient noncoding elements conserved in the human genome.</title>
        <authorList>
            <person name="Venkatesh B."/>
            <person name="Kirkness E.F."/>
            <person name="Loh Y.H."/>
            <person name="Halpern A.L."/>
            <person name="Lee A.P."/>
            <person name="Johnson J."/>
            <person name="Dandona N."/>
            <person name="Viswanathan L.D."/>
            <person name="Tay A."/>
            <person name="Venter J.C."/>
            <person name="Strausberg R.L."/>
            <person name="Brenner S."/>
        </authorList>
    </citation>
    <scope>NUCLEOTIDE SEQUENCE [LARGE SCALE GENOMIC DNA]</scope>
</reference>
<dbReference type="Ensembl" id="ENSCMIT00000029305.1">
    <property type="protein sequence ID" value="ENSCMIP00000028844.1"/>
    <property type="gene ID" value="ENSCMIG00000012508.1"/>
</dbReference>
<feature type="region of interest" description="Disordered" evidence="3">
    <location>
        <begin position="343"/>
        <end position="372"/>
    </location>
</feature>
<dbReference type="CTD" id="130916"/>
<dbReference type="STRING" id="7868.ENSCMIP00000028844"/>
<dbReference type="GO" id="GO:0006390">
    <property type="term" value="P:mitochondrial transcription"/>
    <property type="evidence" value="ECO:0007669"/>
    <property type="project" value="TreeGrafter"/>
</dbReference>
<dbReference type="Pfam" id="PF02536">
    <property type="entry name" value="mTERF"/>
    <property type="match status" value="1"/>
</dbReference>